<keyword evidence="11" id="KW-1185">Reference proteome</keyword>
<keyword evidence="4 8" id="KW-0276">Fatty acid metabolism</keyword>
<dbReference type="PROSITE" id="PS50075">
    <property type="entry name" value="CARRIER"/>
    <property type="match status" value="1"/>
</dbReference>
<evidence type="ECO:0000256" key="5">
    <source>
        <dbReference type="ARBA" id="ARBA00023098"/>
    </source>
</evidence>
<dbReference type="HAMAP" id="MF_01217">
    <property type="entry name" value="Acyl_carrier"/>
    <property type="match status" value="1"/>
</dbReference>
<keyword evidence="8" id="KW-0963">Cytoplasm</keyword>
<dbReference type="InterPro" id="IPR003231">
    <property type="entry name" value="ACP"/>
</dbReference>
<evidence type="ECO:0000256" key="7">
    <source>
        <dbReference type="ARBA" id="ARBA00024328"/>
    </source>
</evidence>
<dbReference type="AlphaFoldDB" id="A0A931MME0"/>
<comment type="similarity">
    <text evidence="8">Belongs to the acyl carrier protein (ACP) family.</text>
</comment>
<feature type="domain" description="Carrier" evidence="9">
    <location>
        <begin position="1"/>
        <end position="79"/>
    </location>
</feature>
<comment type="pathway">
    <text evidence="8">Lipid metabolism; fatty acid biosynthesis.</text>
</comment>
<dbReference type="EMBL" id="JADZGI010000007">
    <property type="protein sequence ID" value="MBH0115042.1"/>
    <property type="molecule type" value="Genomic_DNA"/>
</dbReference>
<dbReference type="GO" id="GO:0000036">
    <property type="term" value="F:acyl carrier activity"/>
    <property type="evidence" value="ECO:0007669"/>
    <property type="project" value="UniProtKB-UniRule"/>
</dbReference>
<keyword evidence="1 8" id="KW-0596">Phosphopantetheine</keyword>
<dbReference type="SUPFAM" id="SSF47336">
    <property type="entry name" value="ACP-like"/>
    <property type="match status" value="1"/>
</dbReference>
<dbReference type="Pfam" id="PF00550">
    <property type="entry name" value="PP-binding"/>
    <property type="match status" value="1"/>
</dbReference>
<dbReference type="Proteomes" id="UP000617634">
    <property type="component" value="Unassembled WGS sequence"/>
</dbReference>
<comment type="caution">
    <text evidence="10">The sequence shown here is derived from an EMBL/GenBank/DDBJ whole genome shotgun (WGS) entry which is preliminary data.</text>
</comment>
<evidence type="ECO:0000256" key="8">
    <source>
        <dbReference type="HAMAP-Rule" id="MF_01217"/>
    </source>
</evidence>
<sequence length="85" mass="9396">MSTFERVREVVAKQLGRDPSEFTEDTNLVEAGYESLDVIETVFAVEEEFDIDIDFNANESAAQELVTVGDIVAAVDKELAKKAVQ</sequence>
<comment type="pathway">
    <text evidence="7">Glycolipid biosynthesis; KDO(2)-lipid A biosynthesis.</text>
</comment>
<proteinExistence type="inferred from homology"/>
<comment type="function">
    <text evidence="8">Carrier of the growing fatty acid chain in fatty acid biosynthesis.</text>
</comment>
<accession>A0A931MME0</accession>
<reference evidence="10" key="1">
    <citation type="submission" date="2020-11" db="EMBL/GenBank/DDBJ databases">
        <title>Novosphingobium aureum sp. nov., a marine bacterium isolated from sediment of a salt flat.</title>
        <authorList>
            <person name="Yoo Y."/>
            <person name="Kim J.-J."/>
        </authorList>
    </citation>
    <scope>NUCLEOTIDE SEQUENCE</scope>
    <source>
        <strain evidence="10">YJ-S2-02</strain>
    </source>
</reference>
<keyword evidence="6 8" id="KW-0275">Fatty acid biosynthesis</keyword>
<evidence type="ECO:0000259" key="9">
    <source>
        <dbReference type="PROSITE" id="PS50075"/>
    </source>
</evidence>
<keyword evidence="5 8" id="KW-0443">Lipid metabolism</keyword>
<keyword evidence="3 8" id="KW-0597">Phosphoprotein</keyword>
<feature type="modified residue" description="O-(pantetheine 4'-phosphoryl)serine" evidence="8">
    <location>
        <position position="35"/>
    </location>
</feature>
<evidence type="ECO:0000313" key="11">
    <source>
        <dbReference type="Proteomes" id="UP000617634"/>
    </source>
</evidence>
<name>A0A931MME0_9SPHN</name>
<dbReference type="InterPro" id="IPR006162">
    <property type="entry name" value="Ppantetheine_attach_site"/>
</dbReference>
<evidence type="ECO:0000256" key="4">
    <source>
        <dbReference type="ARBA" id="ARBA00022832"/>
    </source>
</evidence>
<dbReference type="PROSITE" id="PS00012">
    <property type="entry name" value="PHOSPHOPANTETHEINE"/>
    <property type="match status" value="1"/>
</dbReference>
<organism evidence="10 11">
    <name type="scientific">Novosphingobium aureum</name>
    <dbReference type="NCBI Taxonomy" id="2792964"/>
    <lineage>
        <taxon>Bacteria</taxon>
        <taxon>Pseudomonadati</taxon>
        <taxon>Pseudomonadota</taxon>
        <taxon>Alphaproteobacteria</taxon>
        <taxon>Sphingomonadales</taxon>
        <taxon>Sphingomonadaceae</taxon>
        <taxon>Novosphingobium</taxon>
    </lineage>
</organism>
<evidence type="ECO:0000256" key="6">
    <source>
        <dbReference type="ARBA" id="ARBA00023160"/>
    </source>
</evidence>
<comment type="PTM">
    <text evidence="8">4'-phosphopantetheine is transferred from CoA to a specific serine of apo-ACP by AcpS. This modification is essential for activity because fatty acids are bound in thioester linkage to the sulfhydryl of the prosthetic group.</text>
</comment>
<dbReference type="Gene3D" id="1.10.1200.10">
    <property type="entry name" value="ACP-like"/>
    <property type="match status" value="1"/>
</dbReference>
<dbReference type="RefSeq" id="WP_197167179.1">
    <property type="nucleotide sequence ID" value="NZ_JADZGI010000007.1"/>
</dbReference>
<evidence type="ECO:0000313" key="10">
    <source>
        <dbReference type="EMBL" id="MBH0115042.1"/>
    </source>
</evidence>
<evidence type="ECO:0000256" key="3">
    <source>
        <dbReference type="ARBA" id="ARBA00022553"/>
    </source>
</evidence>
<dbReference type="InterPro" id="IPR009081">
    <property type="entry name" value="PP-bd_ACP"/>
</dbReference>
<dbReference type="InterPro" id="IPR036736">
    <property type="entry name" value="ACP-like_sf"/>
</dbReference>
<evidence type="ECO:0000256" key="2">
    <source>
        <dbReference type="ARBA" id="ARBA00022516"/>
    </source>
</evidence>
<evidence type="ECO:0000256" key="1">
    <source>
        <dbReference type="ARBA" id="ARBA00022450"/>
    </source>
</evidence>
<comment type="subcellular location">
    <subcellularLocation>
        <location evidence="8">Cytoplasm</location>
    </subcellularLocation>
</comment>
<protein>
    <recommendedName>
        <fullName evidence="8">Acyl carrier protein</fullName>
        <shortName evidence="8">ACP</shortName>
    </recommendedName>
</protein>
<gene>
    <name evidence="8" type="primary">acpP</name>
    <name evidence="10" type="ORF">I5E68_19030</name>
</gene>
<keyword evidence="2 8" id="KW-0444">Lipid biosynthesis</keyword>
<dbReference type="GO" id="GO:0005737">
    <property type="term" value="C:cytoplasm"/>
    <property type="evidence" value="ECO:0007669"/>
    <property type="project" value="UniProtKB-SubCell"/>
</dbReference>